<dbReference type="EMBL" id="JBHRTG010000018">
    <property type="protein sequence ID" value="MFC3164026.1"/>
    <property type="molecule type" value="Genomic_DNA"/>
</dbReference>
<reference evidence="3" key="1">
    <citation type="journal article" date="2019" name="Int. J. Syst. Evol. Microbiol.">
        <title>The Global Catalogue of Microorganisms (GCM) 10K type strain sequencing project: providing services to taxonomists for standard genome sequencing and annotation.</title>
        <authorList>
            <consortium name="The Broad Institute Genomics Platform"/>
            <consortium name="The Broad Institute Genome Sequencing Center for Infectious Disease"/>
            <person name="Wu L."/>
            <person name="Ma J."/>
        </authorList>
    </citation>
    <scope>NUCLEOTIDE SEQUENCE [LARGE SCALE GENOMIC DNA]</scope>
    <source>
        <strain evidence="3">KCTC 52231</strain>
    </source>
</reference>
<evidence type="ECO:0000313" key="3">
    <source>
        <dbReference type="Proteomes" id="UP001595647"/>
    </source>
</evidence>
<evidence type="ECO:0000256" key="1">
    <source>
        <dbReference type="SAM" id="MobiDB-lite"/>
    </source>
</evidence>
<name>A0ABV7I399_9HYPH</name>
<keyword evidence="3" id="KW-1185">Reference proteome</keyword>
<comment type="caution">
    <text evidence="2">The sequence shown here is derived from an EMBL/GenBank/DDBJ whole genome shotgun (WGS) entry which is preliminary data.</text>
</comment>
<dbReference type="Proteomes" id="UP001595647">
    <property type="component" value="Unassembled WGS sequence"/>
</dbReference>
<accession>A0ABV7I399</accession>
<feature type="region of interest" description="Disordered" evidence="1">
    <location>
        <begin position="70"/>
        <end position="92"/>
    </location>
</feature>
<protein>
    <submittedName>
        <fullName evidence="2">Uncharacterized protein</fullName>
    </submittedName>
</protein>
<gene>
    <name evidence="2" type="ORF">ACFOHV_12160</name>
</gene>
<proteinExistence type="predicted"/>
<feature type="compositionally biased region" description="Polar residues" evidence="1">
    <location>
        <begin position="83"/>
        <end position="92"/>
    </location>
</feature>
<evidence type="ECO:0000313" key="2">
    <source>
        <dbReference type="EMBL" id="MFC3164026.1"/>
    </source>
</evidence>
<dbReference type="RefSeq" id="WP_182306448.1">
    <property type="nucleotide sequence ID" value="NZ_CP059896.1"/>
</dbReference>
<organism evidence="2 3">
    <name type="scientific">Ciceribacter thiooxidans</name>
    <dbReference type="NCBI Taxonomy" id="1969821"/>
    <lineage>
        <taxon>Bacteria</taxon>
        <taxon>Pseudomonadati</taxon>
        <taxon>Pseudomonadota</taxon>
        <taxon>Alphaproteobacteria</taxon>
        <taxon>Hyphomicrobiales</taxon>
        <taxon>Rhizobiaceae</taxon>
        <taxon>Ciceribacter</taxon>
    </lineage>
</organism>
<sequence>MDRMSHKAAKFVAVAHYFEPADNVGNPANSYMKSFAFEPSATIEEIFAAIWPTDEFVSLISRPPVRIEIMPDQNSVPPEPRSLLNQDSSVPF</sequence>